<evidence type="ECO:0000256" key="2">
    <source>
        <dbReference type="ARBA" id="ARBA00023002"/>
    </source>
</evidence>
<evidence type="ECO:0000313" key="3">
    <source>
        <dbReference type="EMBL" id="KRN86608.1"/>
    </source>
</evidence>
<dbReference type="SUPFAM" id="SSF51735">
    <property type="entry name" value="NAD(P)-binding Rossmann-fold domains"/>
    <property type="match status" value="1"/>
</dbReference>
<organism evidence="3 4">
    <name type="scientific">Ligilactobacillus acidipiscis</name>
    <dbReference type="NCBI Taxonomy" id="89059"/>
    <lineage>
        <taxon>Bacteria</taxon>
        <taxon>Bacillati</taxon>
        <taxon>Bacillota</taxon>
        <taxon>Bacilli</taxon>
        <taxon>Lactobacillales</taxon>
        <taxon>Lactobacillaceae</taxon>
        <taxon>Ligilactobacillus</taxon>
    </lineage>
</organism>
<dbReference type="AlphaFoldDB" id="A0A0R2KAS5"/>
<dbReference type="PRINTS" id="PR00080">
    <property type="entry name" value="SDRFAMILY"/>
</dbReference>
<dbReference type="GO" id="GO:0008206">
    <property type="term" value="P:bile acid metabolic process"/>
    <property type="evidence" value="ECO:0007669"/>
    <property type="project" value="UniProtKB-ARBA"/>
</dbReference>
<comment type="similarity">
    <text evidence="1">Belongs to the short-chain dehydrogenases/reductases (SDR) family.</text>
</comment>
<proteinExistence type="inferred from homology"/>
<dbReference type="EMBL" id="JQBK01000016">
    <property type="protein sequence ID" value="KRN86608.1"/>
    <property type="molecule type" value="Genomic_DNA"/>
</dbReference>
<dbReference type="PRINTS" id="PR00081">
    <property type="entry name" value="GDHRDH"/>
</dbReference>
<dbReference type="PROSITE" id="PS00061">
    <property type="entry name" value="ADH_SHORT"/>
    <property type="match status" value="1"/>
</dbReference>
<gene>
    <name evidence="3" type="ORF">IV43_GL000611</name>
</gene>
<evidence type="ECO:0000256" key="1">
    <source>
        <dbReference type="ARBA" id="ARBA00006484"/>
    </source>
</evidence>
<name>A0A0R2KAS5_9LACO</name>
<dbReference type="GO" id="GO:0016491">
    <property type="term" value="F:oxidoreductase activity"/>
    <property type="evidence" value="ECO:0007669"/>
    <property type="project" value="UniProtKB-KW"/>
</dbReference>
<dbReference type="PATRIC" id="fig|89059.3.peg.631"/>
<dbReference type="InterPro" id="IPR002347">
    <property type="entry name" value="SDR_fam"/>
</dbReference>
<dbReference type="Proteomes" id="UP000051491">
    <property type="component" value="Unassembled WGS sequence"/>
</dbReference>
<dbReference type="InterPro" id="IPR036291">
    <property type="entry name" value="NAD(P)-bd_dom_sf"/>
</dbReference>
<accession>A0A0R2KAS5</accession>
<sequence length="256" mass="26343">MYLMPNRLKDKVAIVTGAGSGMGKAIAEDYAKEGAKVILADINEDTLNEVHQEITEAGGQATISVTNIANENDIDAVIKLATDTYGSLDILVNNAGIMDNFTAVGNVSNDLYDKVIAVNLTGPFKAARSAINVMEKQKNGGVIVNNASVGGLFGARGGAVYTISKHGLVGLTKNIAATYGRFGKVRANAIAPGGVNTNIQSTITNVDPLGGQALQAAGEGPLGDPHQIAALAVFLGSDESSFLNGDIIKADGGWTV</sequence>
<dbReference type="Pfam" id="PF13561">
    <property type="entry name" value="adh_short_C2"/>
    <property type="match status" value="1"/>
</dbReference>
<dbReference type="InterPro" id="IPR020904">
    <property type="entry name" value="Sc_DH/Rdtase_CS"/>
</dbReference>
<protein>
    <submittedName>
        <fullName evidence="3">Short-chain dehydrogenase reductase SDR</fullName>
    </submittedName>
</protein>
<reference evidence="3 4" key="1">
    <citation type="journal article" date="2015" name="Genome Announc.">
        <title>Expanding the biotechnology potential of lactobacilli through comparative genomics of 213 strains and associated genera.</title>
        <authorList>
            <person name="Sun Z."/>
            <person name="Harris H.M."/>
            <person name="McCann A."/>
            <person name="Guo C."/>
            <person name="Argimon S."/>
            <person name="Zhang W."/>
            <person name="Yang X."/>
            <person name="Jeffery I.B."/>
            <person name="Cooney J.C."/>
            <person name="Kagawa T.F."/>
            <person name="Liu W."/>
            <person name="Song Y."/>
            <person name="Salvetti E."/>
            <person name="Wrobel A."/>
            <person name="Rasinkangas P."/>
            <person name="Parkhill J."/>
            <person name="Rea M.C."/>
            <person name="O'Sullivan O."/>
            <person name="Ritari J."/>
            <person name="Douillard F.P."/>
            <person name="Paul Ross R."/>
            <person name="Yang R."/>
            <person name="Briner A.E."/>
            <person name="Felis G.E."/>
            <person name="de Vos W.M."/>
            <person name="Barrangou R."/>
            <person name="Klaenhammer T.R."/>
            <person name="Caufield P.W."/>
            <person name="Cui Y."/>
            <person name="Zhang H."/>
            <person name="O'Toole P.W."/>
        </authorList>
    </citation>
    <scope>NUCLEOTIDE SEQUENCE [LARGE SCALE GENOMIC DNA]</scope>
    <source>
        <strain evidence="3 4">DSM 15353</strain>
    </source>
</reference>
<comment type="caution">
    <text evidence="3">The sequence shown here is derived from an EMBL/GenBank/DDBJ whole genome shotgun (WGS) entry which is preliminary data.</text>
</comment>
<keyword evidence="2" id="KW-0560">Oxidoreductase</keyword>
<dbReference type="Gene3D" id="3.40.50.720">
    <property type="entry name" value="NAD(P)-binding Rossmann-like Domain"/>
    <property type="match status" value="1"/>
</dbReference>
<dbReference type="STRING" id="89059.LAC1533_2152"/>
<dbReference type="CDD" id="cd05233">
    <property type="entry name" value="SDR_c"/>
    <property type="match status" value="1"/>
</dbReference>
<evidence type="ECO:0000313" key="4">
    <source>
        <dbReference type="Proteomes" id="UP000051491"/>
    </source>
</evidence>
<dbReference type="FunFam" id="3.40.50.720:FF:000084">
    <property type="entry name" value="Short-chain dehydrogenase reductase"/>
    <property type="match status" value="1"/>
</dbReference>
<dbReference type="PANTHER" id="PTHR24321">
    <property type="entry name" value="DEHYDROGENASES, SHORT CHAIN"/>
    <property type="match status" value="1"/>
</dbReference>
<dbReference type="PANTHER" id="PTHR24321:SF8">
    <property type="entry name" value="ESTRADIOL 17-BETA-DEHYDROGENASE 8-RELATED"/>
    <property type="match status" value="1"/>
</dbReference>